<accession>A0A2J6WEN5</accession>
<dbReference type="EMBL" id="PNIL01000039">
    <property type="protein sequence ID" value="PMP67656.1"/>
    <property type="molecule type" value="Genomic_DNA"/>
</dbReference>
<comment type="caution">
    <text evidence="3">The sequence shown here is derived from an EMBL/GenBank/DDBJ whole genome shotgun (WGS) entry which is preliminary data.</text>
</comment>
<reference evidence="3 4" key="1">
    <citation type="submission" date="2018-01" db="EMBL/GenBank/DDBJ databases">
        <title>Metagenomic assembled genomes from two thermal pools in the Uzon Caldera, Kamchatka, Russia.</title>
        <authorList>
            <person name="Wilkins L."/>
            <person name="Ettinger C."/>
        </authorList>
    </citation>
    <scope>NUCLEOTIDE SEQUENCE [LARGE SCALE GENOMIC DNA]</scope>
    <source>
        <strain evidence="3">ZAV-07</strain>
    </source>
</reference>
<dbReference type="GO" id="GO:0006508">
    <property type="term" value="P:proteolysis"/>
    <property type="evidence" value="ECO:0007669"/>
    <property type="project" value="InterPro"/>
</dbReference>
<organism evidence="3 4">
    <name type="scientific">Caldisericum exile</name>
    <dbReference type="NCBI Taxonomy" id="693075"/>
    <lineage>
        <taxon>Bacteria</taxon>
        <taxon>Pseudomonadati</taxon>
        <taxon>Caldisericota/Cryosericota group</taxon>
        <taxon>Caldisericota</taxon>
        <taxon>Caldisericia</taxon>
        <taxon>Caldisericales</taxon>
        <taxon>Caldisericaceae</taxon>
        <taxon>Caldisericum</taxon>
    </lineage>
</organism>
<feature type="chain" id="PRO_5014327201" description="Gingipain domain-containing protein" evidence="1">
    <location>
        <begin position="28"/>
        <end position="590"/>
    </location>
</feature>
<protein>
    <recommendedName>
        <fullName evidence="2">Gingipain domain-containing protein</fullName>
    </recommendedName>
</protein>
<dbReference type="InterPro" id="IPR001769">
    <property type="entry name" value="Gingipain"/>
</dbReference>
<dbReference type="Gene3D" id="1.10.1330.10">
    <property type="entry name" value="Dockerin domain"/>
    <property type="match status" value="1"/>
</dbReference>
<dbReference type="GO" id="GO:0000272">
    <property type="term" value="P:polysaccharide catabolic process"/>
    <property type="evidence" value="ECO:0007669"/>
    <property type="project" value="InterPro"/>
</dbReference>
<evidence type="ECO:0000313" key="4">
    <source>
        <dbReference type="Proteomes" id="UP000237040"/>
    </source>
</evidence>
<proteinExistence type="predicted"/>
<feature type="domain" description="Gingipain" evidence="2">
    <location>
        <begin position="142"/>
        <end position="420"/>
    </location>
</feature>
<dbReference type="AlphaFoldDB" id="A0A2J6WEN5"/>
<dbReference type="Proteomes" id="UP000237040">
    <property type="component" value="Unassembled WGS sequence"/>
</dbReference>
<evidence type="ECO:0000313" key="3">
    <source>
        <dbReference type="EMBL" id="PMP67656.1"/>
    </source>
</evidence>
<evidence type="ECO:0000259" key="2">
    <source>
        <dbReference type="Pfam" id="PF01364"/>
    </source>
</evidence>
<evidence type="ECO:0000256" key="1">
    <source>
        <dbReference type="SAM" id="SignalP"/>
    </source>
</evidence>
<name>A0A2J6WEN5_9BACT</name>
<dbReference type="InterPro" id="IPR036439">
    <property type="entry name" value="Dockerin_dom_sf"/>
</dbReference>
<gene>
    <name evidence="3" type="ORF">C0189_02655</name>
</gene>
<keyword evidence="1" id="KW-0732">Signal</keyword>
<dbReference type="Pfam" id="PF01364">
    <property type="entry name" value="Peptidase_C25"/>
    <property type="match status" value="1"/>
</dbReference>
<sequence>MGRICISHKFKKLFVVFIILFSTTLNSNLSAKTTLFKGNFDNFKEENFIILTKREFVTDLKPIEKLYPQYKYFYIPIEDIGSNDPIRVRAYLFSHFNSGYLLIALREKDLEAGTLTISEGGKFSPKTVKSDIFYSIENLDFDNDGKFGEFYDDILKSGLKFRFIVSRLPFENKEDFKKYFDNLNAFMEKRPKVLLASSFISFPNETYDGGKILSGDGARLMELIKNDFFPDSITFYEKGGDFPSIYNCNGALNKENFISASKEATLILWDAHGSQSAAYSEIWLDKNKNGIPENSEFVFTPFVSTSDNFSTNSIVFSLSCLNLQGYDNLGYAFLKNGSTAFIGSREVSYSPSYFYRPEDGGSSSIMYYFVKNLSQGENIGNALYDAFKYFYANLLYADLEDPVESGLLNIYDFNIYGLPLITLNYVRVKEEITENHAKKDLFFDFDFNTTTNEFKITVKDSEPYFVILPKGLFIKNVYYEDSNNSPIFDWFFNIVRSNFSNALVIKGVIRGKVQGDIVVKGNMFENHYSVILSGFDMKDFNFDKAIDDKDFEILKKSFGKTYMNEDFLPQCDLDSNLKIDGIDVLMFFNR</sequence>
<feature type="signal peptide" evidence="1">
    <location>
        <begin position="1"/>
        <end position="27"/>
    </location>
</feature>
<dbReference type="GO" id="GO:0008234">
    <property type="term" value="F:cysteine-type peptidase activity"/>
    <property type="evidence" value="ECO:0007669"/>
    <property type="project" value="InterPro"/>
</dbReference>